<proteinExistence type="predicted"/>
<comment type="caution">
    <text evidence="1">The sequence shown here is derived from an EMBL/GenBank/DDBJ whole genome shotgun (WGS) entry which is preliminary data.</text>
</comment>
<protein>
    <submittedName>
        <fullName evidence="1">Uncharacterized protein</fullName>
    </submittedName>
</protein>
<gene>
    <name evidence="1" type="ORF">MGN01_24650</name>
</gene>
<dbReference type="EMBL" id="BJZV01000012">
    <property type="protein sequence ID" value="GEP10620.1"/>
    <property type="molecule type" value="Genomic_DNA"/>
</dbReference>
<accession>A0A512JKZ7</accession>
<evidence type="ECO:0000313" key="1">
    <source>
        <dbReference type="EMBL" id="GEP10620.1"/>
    </source>
</evidence>
<dbReference type="Proteomes" id="UP000321750">
    <property type="component" value="Unassembled WGS sequence"/>
</dbReference>
<sequence length="54" mass="5879">MSIETNWTLDTVQQLRTMAREGVPVSVISMRLKRPIEAVAAKLAELGITPAVSV</sequence>
<organism evidence="1 2">
    <name type="scientific">Methylobacterium gnaphalii</name>
    <dbReference type="NCBI Taxonomy" id="1010610"/>
    <lineage>
        <taxon>Bacteria</taxon>
        <taxon>Pseudomonadati</taxon>
        <taxon>Pseudomonadota</taxon>
        <taxon>Alphaproteobacteria</taxon>
        <taxon>Hyphomicrobiales</taxon>
        <taxon>Methylobacteriaceae</taxon>
        <taxon>Methylobacterium</taxon>
    </lineage>
</organism>
<keyword evidence="2" id="KW-1185">Reference proteome</keyword>
<name>A0A512JKZ7_9HYPH</name>
<reference evidence="1 2" key="1">
    <citation type="submission" date="2019-07" db="EMBL/GenBank/DDBJ databases">
        <title>Whole genome shotgun sequence of Methylobacterium gnaphalii NBRC 107716.</title>
        <authorList>
            <person name="Hosoyama A."/>
            <person name="Uohara A."/>
            <person name="Ohji S."/>
            <person name="Ichikawa N."/>
        </authorList>
    </citation>
    <scope>NUCLEOTIDE SEQUENCE [LARGE SCALE GENOMIC DNA]</scope>
    <source>
        <strain evidence="1 2">NBRC 107716</strain>
    </source>
</reference>
<dbReference type="AlphaFoldDB" id="A0A512JKZ7"/>
<evidence type="ECO:0000313" key="2">
    <source>
        <dbReference type="Proteomes" id="UP000321750"/>
    </source>
</evidence>
<dbReference type="RefSeq" id="WP_170245961.1">
    <property type="nucleotide sequence ID" value="NZ_BJZV01000012.1"/>
</dbReference>